<keyword evidence="3 8" id="KW-0597">Phosphoprotein</keyword>
<dbReference type="InterPro" id="IPR001867">
    <property type="entry name" value="OmpR/PhoB-type_DNA-bd"/>
</dbReference>
<protein>
    <submittedName>
        <fullName evidence="12">Response regulator transcription factor</fullName>
    </submittedName>
</protein>
<keyword evidence="2" id="KW-0963">Cytoplasm</keyword>
<dbReference type="SMART" id="SM00448">
    <property type="entry name" value="REC"/>
    <property type="match status" value="1"/>
</dbReference>
<dbReference type="InterPro" id="IPR016032">
    <property type="entry name" value="Sig_transdc_resp-reg_C-effctor"/>
</dbReference>
<comment type="subcellular location">
    <subcellularLocation>
        <location evidence="1">Cytoplasm</location>
    </subcellularLocation>
</comment>
<keyword evidence="4" id="KW-0902">Two-component regulatory system</keyword>
<gene>
    <name evidence="12" type="ORF">G3R48_04235</name>
</gene>
<comment type="caution">
    <text evidence="12">The sequence shown here is derived from an EMBL/GenBank/DDBJ whole genome shotgun (WGS) entry which is preliminary data.</text>
</comment>
<accession>A0ABS5I1J2</accession>
<dbReference type="RefSeq" id="WP_153663382.1">
    <property type="nucleotide sequence ID" value="NZ_JAAIKR010000002.1"/>
</dbReference>
<dbReference type="Pfam" id="PF00072">
    <property type="entry name" value="Response_reg"/>
    <property type="match status" value="1"/>
</dbReference>
<sequence length="223" mass="25817">MTKILLIEDEINAVEGMHNKLSALGLDVQSVRCAFEAMIKIDTQSFDVILFDLACQPLASFWLMLSQRAFTPVMALAYDNNDEERINAYEQGADDYLPRPFNMRELQLKLTIFSRRFKKTEPKLTLSSIFFDDISCTVQYNNQSLSLTQTEFRLLKYLYDKQGKVVTKQELQRHVLEKEHGKFDRNLDMHVSNTRRKLVSGNLPRELINTVRGQGYSFTFVAA</sequence>
<evidence type="ECO:0000256" key="7">
    <source>
        <dbReference type="ARBA" id="ARBA00023163"/>
    </source>
</evidence>
<evidence type="ECO:0000259" key="11">
    <source>
        <dbReference type="PROSITE" id="PS51755"/>
    </source>
</evidence>
<dbReference type="Gene3D" id="6.10.250.690">
    <property type="match status" value="1"/>
</dbReference>
<dbReference type="Pfam" id="PF00486">
    <property type="entry name" value="Trans_reg_C"/>
    <property type="match status" value="1"/>
</dbReference>
<keyword evidence="7" id="KW-0804">Transcription</keyword>
<keyword evidence="13" id="KW-1185">Reference proteome</keyword>
<proteinExistence type="predicted"/>
<evidence type="ECO:0000256" key="6">
    <source>
        <dbReference type="ARBA" id="ARBA00023125"/>
    </source>
</evidence>
<dbReference type="PROSITE" id="PS50110">
    <property type="entry name" value="RESPONSE_REGULATORY"/>
    <property type="match status" value="1"/>
</dbReference>
<keyword evidence="5" id="KW-0805">Transcription regulation</keyword>
<evidence type="ECO:0000256" key="3">
    <source>
        <dbReference type="ARBA" id="ARBA00022553"/>
    </source>
</evidence>
<dbReference type="InterPro" id="IPR001789">
    <property type="entry name" value="Sig_transdc_resp-reg_receiver"/>
</dbReference>
<evidence type="ECO:0000256" key="8">
    <source>
        <dbReference type="PROSITE-ProRule" id="PRU00169"/>
    </source>
</evidence>
<dbReference type="PROSITE" id="PS51755">
    <property type="entry name" value="OMPR_PHOB"/>
    <property type="match status" value="1"/>
</dbReference>
<dbReference type="Gene3D" id="3.40.50.2300">
    <property type="match status" value="1"/>
</dbReference>
<evidence type="ECO:0000259" key="10">
    <source>
        <dbReference type="PROSITE" id="PS50110"/>
    </source>
</evidence>
<dbReference type="InterPro" id="IPR011006">
    <property type="entry name" value="CheY-like_superfamily"/>
</dbReference>
<dbReference type="CDD" id="cd00383">
    <property type="entry name" value="trans_reg_C"/>
    <property type="match status" value="1"/>
</dbReference>
<evidence type="ECO:0000256" key="5">
    <source>
        <dbReference type="ARBA" id="ARBA00023015"/>
    </source>
</evidence>
<dbReference type="EMBL" id="JAAIKR010000002">
    <property type="protein sequence ID" value="MBR9727205.1"/>
    <property type="molecule type" value="Genomic_DNA"/>
</dbReference>
<reference evidence="12 13" key="1">
    <citation type="submission" date="2020-02" db="EMBL/GenBank/DDBJ databases">
        <title>Shewanella WXL01 sp. nov., a marine bacterium isolated from green algae in Luhuitou Fringing Reef (Northern South China Sea).</title>
        <authorList>
            <person name="Wang X."/>
        </authorList>
    </citation>
    <scope>NUCLEOTIDE SEQUENCE [LARGE SCALE GENOMIC DNA]</scope>
    <source>
        <strain evidence="12 13">MCCC 1A01895</strain>
    </source>
</reference>
<evidence type="ECO:0000313" key="13">
    <source>
        <dbReference type="Proteomes" id="UP000811844"/>
    </source>
</evidence>
<dbReference type="Gene3D" id="1.10.10.10">
    <property type="entry name" value="Winged helix-like DNA-binding domain superfamily/Winged helix DNA-binding domain"/>
    <property type="match status" value="1"/>
</dbReference>
<dbReference type="InterPro" id="IPR039420">
    <property type="entry name" value="WalR-like"/>
</dbReference>
<feature type="DNA-binding region" description="OmpR/PhoB-type" evidence="9">
    <location>
        <begin position="121"/>
        <end position="220"/>
    </location>
</feature>
<keyword evidence="6 9" id="KW-0238">DNA-binding</keyword>
<evidence type="ECO:0000256" key="1">
    <source>
        <dbReference type="ARBA" id="ARBA00004496"/>
    </source>
</evidence>
<evidence type="ECO:0000313" key="12">
    <source>
        <dbReference type="EMBL" id="MBR9727205.1"/>
    </source>
</evidence>
<dbReference type="InterPro" id="IPR036388">
    <property type="entry name" value="WH-like_DNA-bd_sf"/>
</dbReference>
<feature type="domain" description="OmpR/PhoB-type" evidence="11">
    <location>
        <begin position="121"/>
        <end position="220"/>
    </location>
</feature>
<evidence type="ECO:0000256" key="9">
    <source>
        <dbReference type="PROSITE-ProRule" id="PRU01091"/>
    </source>
</evidence>
<name>A0ABS5I1J2_9GAMM</name>
<evidence type="ECO:0000256" key="2">
    <source>
        <dbReference type="ARBA" id="ARBA00022490"/>
    </source>
</evidence>
<dbReference type="PANTHER" id="PTHR48111:SF39">
    <property type="entry name" value="TRANSCRIPTIONAL REGULATORY PROTEIN CPXR"/>
    <property type="match status" value="1"/>
</dbReference>
<dbReference type="PANTHER" id="PTHR48111">
    <property type="entry name" value="REGULATOR OF RPOS"/>
    <property type="match status" value="1"/>
</dbReference>
<dbReference type="SUPFAM" id="SSF46894">
    <property type="entry name" value="C-terminal effector domain of the bipartite response regulators"/>
    <property type="match status" value="1"/>
</dbReference>
<evidence type="ECO:0000256" key="4">
    <source>
        <dbReference type="ARBA" id="ARBA00023012"/>
    </source>
</evidence>
<dbReference type="SMART" id="SM00862">
    <property type="entry name" value="Trans_reg_C"/>
    <property type="match status" value="1"/>
</dbReference>
<dbReference type="Proteomes" id="UP000811844">
    <property type="component" value="Unassembled WGS sequence"/>
</dbReference>
<feature type="modified residue" description="4-aspartylphosphate" evidence="8">
    <location>
        <position position="52"/>
    </location>
</feature>
<feature type="domain" description="Response regulatory" evidence="10">
    <location>
        <begin position="3"/>
        <end position="114"/>
    </location>
</feature>
<organism evidence="12 13">
    <name type="scientific">Shewanella intestini</name>
    <dbReference type="NCBI Taxonomy" id="2017544"/>
    <lineage>
        <taxon>Bacteria</taxon>
        <taxon>Pseudomonadati</taxon>
        <taxon>Pseudomonadota</taxon>
        <taxon>Gammaproteobacteria</taxon>
        <taxon>Alteromonadales</taxon>
        <taxon>Shewanellaceae</taxon>
        <taxon>Shewanella</taxon>
    </lineage>
</organism>
<dbReference type="SUPFAM" id="SSF52172">
    <property type="entry name" value="CheY-like"/>
    <property type="match status" value="1"/>
</dbReference>